<feature type="region of interest" description="Disordered" evidence="1">
    <location>
        <begin position="38"/>
        <end position="59"/>
    </location>
</feature>
<gene>
    <name evidence="2" type="ORF">A3B21_01435</name>
</gene>
<sequence length="59" mass="6457">MTHYICTGGCGGVSEEIGTCQTETCDNWGEPLEECNCTDGTHQNKEGEEEGEEKEAKEE</sequence>
<name>A0A1F7UNS7_9BACT</name>
<protein>
    <submittedName>
        <fullName evidence="2">Uncharacterized protein</fullName>
    </submittedName>
</protein>
<accession>A0A1F7UNS7</accession>
<dbReference type="EMBL" id="MGEJ01000020">
    <property type="protein sequence ID" value="OGL79940.1"/>
    <property type="molecule type" value="Genomic_DNA"/>
</dbReference>
<dbReference type="Proteomes" id="UP000176897">
    <property type="component" value="Unassembled WGS sequence"/>
</dbReference>
<comment type="caution">
    <text evidence="2">The sequence shown here is derived from an EMBL/GenBank/DDBJ whole genome shotgun (WGS) entry which is preliminary data.</text>
</comment>
<dbReference type="AlphaFoldDB" id="A0A1F7UNS7"/>
<evidence type="ECO:0000313" key="3">
    <source>
        <dbReference type="Proteomes" id="UP000176897"/>
    </source>
</evidence>
<organism evidence="2 3">
    <name type="scientific">Candidatus Uhrbacteria bacterium RIFCSPLOWO2_01_FULL_47_24</name>
    <dbReference type="NCBI Taxonomy" id="1802401"/>
    <lineage>
        <taxon>Bacteria</taxon>
        <taxon>Candidatus Uhriibacteriota</taxon>
    </lineage>
</organism>
<proteinExistence type="predicted"/>
<reference evidence="2 3" key="1">
    <citation type="journal article" date="2016" name="Nat. Commun.">
        <title>Thousands of microbial genomes shed light on interconnected biogeochemical processes in an aquifer system.</title>
        <authorList>
            <person name="Anantharaman K."/>
            <person name="Brown C.T."/>
            <person name="Hug L.A."/>
            <person name="Sharon I."/>
            <person name="Castelle C.J."/>
            <person name="Probst A.J."/>
            <person name="Thomas B.C."/>
            <person name="Singh A."/>
            <person name="Wilkins M.J."/>
            <person name="Karaoz U."/>
            <person name="Brodie E.L."/>
            <person name="Williams K.H."/>
            <person name="Hubbard S.S."/>
            <person name="Banfield J.F."/>
        </authorList>
    </citation>
    <scope>NUCLEOTIDE SEQUENCE [LARGE SCALE GENOMIC DNA]</scope>
</reference>
<evidence type="ECO:0000313" key="2">
    <source>
        <dbReference type="EMBL" id="OGL79940.1"/>
    </source>
</evidence>
<evidence type="ECO:0000256" key="1">
    <source>
        <dbReference type="SAM" id="MobiDB-lite"/>
    </source>
</evidence>
<dbReference type="STRING" id="1802401.A3B21_01435"/>